<gene>
    <name evidence="6" type="ordered locus">Halha_0114</name>
</gene>
<dbReference type="Pfam" id="PF13377">
    <property type="entry name" value="Peripla_BP_3"/>
    <property type="match status" value="1"/>
</dbReference>
<dbReference type="EMBL" id="CP003359">
    <property type="protein sequence ID" value="AGB40134.1"/>
    <property type="molecule type" value="Genomic_DNA"/>
</dbReference>
<dbReference type="InterPro" id="IPR000843">
    <property type="entry name" value="HTH_LacI"/>
</dbReference>
<dbReference type="SMART" id="SM00354">
    <property type="entry name" value="HTH_LACI"/>
    <property type="match status" value="1"/>
</dbReference>
<dbReference type="Gene3D" id="3.40.50.2300">
    <property type="match status" value="2"/>
</dbReference>
<dbReference type="Pfam" id="PF00356">
    <property type="entry name" value="LacI"/>
    <property type="match status" value="1"/>
</dbReference>
<dbReference type="InterPro" id="IPR010982">
    <property type="entry name" value="Lambda_DNA-bd_dom_sf"/>
</dbReference>
<accession>L0K6Y3</accession>
<keyword evidence="4" id="KW-0804">Transcription</keyword>
<dbReference type="SUPFAM" id="SSF47413">
    <property type="entry name" value="lambda repressor-like DNA-binding domains"/>
    <property type="match status" value="1"/>
</dbReference>
<name>L0K6Y3_HALHC</name>
<dbReference type="Gene3D" id="1.10.260.40">
    <property type="entry name" value="lambda repressor-like DNA-binding domains"/>
    <property type="match status" value="1"/>
</dbReference>
<proteinExistence type="predicted"/>
<evidence type="ECO:0000256" key="2">
    <source>
        <dbReference type="ARBA" id="ARBA00023015"/>
    </source>
</evidence>
<dbReference type="Proteomes" id="UP000010880">
    <property type="component" value="Chromosome"/>
</dbReference>
<dbReference type="InterPro" id="IPR046335">
    <property type="entry name" value="LacI/GalR-like_sensor"/>
</dbReference>
<evidence type="ECO:0000256" key="1">
    <source>
        <dbReference type="ARBA" id="ARBA00022491"/>
    </source>
</evidence>
<dbReference type="PROSITE" id="PS00356">
    <property type="entry name" value="HTH_LACI_1"/>
    <property type="match status" value="1"/>
</dbReference>
<feature type="domain" description="HTH lacI-type" evidence="5">
    <location>
        <begin position="4"/>
        <end position="58"/>
    </location>
</feature>
<reference evidence="7" key="1">
    <citation type="submission" date="2012-02" db="EMBL/GenBank/DDBJ databases">
        <title>The complete genome of Halobacteroides halobius DSM 5150.</title>
        <authorList>
            <person name="Lucas S."/>
            <person name="Copeland A."/>
            <person name="Lapidus A."/>
            <person name="Glavina del Rio T."/>
            <person name="Dalin E."/>
            <person name="Tice H."/>
            <person name="Bruce D."/>
            <person name="Goodwin L."/>
            <person name="Pitluck S."/>
            <person name="Peters L."/>
            <person name="Mikhailova N."/>
            <person name="Gu W."/>
            <person name="Kyrpides N."/>
            <person name="Mavromatis K."/>
            <person name="Ivanova N."/>
            <person name="Brettin T."/>
            <person name="Detter J.C."/>
            <person name="Han C."/>
            <person name="Larimer F."/>
            <person name="Land M."/>
            <person name="Hauser L."/>
            <person name="Markowitz V."/>
            <person name="Cheng J.-F."/>
            <person name="Hugenholtz P."/>
            <person name="Woyke T."/>
            <person name="Wu D."/>
            <person name="Tindall B."/>
            <person name="Pomrenke H."/>
            <person name="Brambilla E."/>
            <person name="Klenk H.-P."/>
            <person name="Eisen J.A."/>
        </authorList>
    </citation>
    <scope>NUCLEOTIDE SEQUENCE [LARGE SCALE GENOMIC DNA]</scope>
    <source>
        <strain evidence="7">ATCC 35273 / DSM 5150 / MD-1</strain>
    </source>
</reference>
<keyword evidence="3" id="KW-0238">DNA-binding</keyword>
<dbReference type="OrthoDB" id="9784962at2"/>
<dbReference type="PROSITE" id="PS50932">
    <property type="entry name" value="HTH_LACI_2"/>
    <property type="match status" value="1"/>
</dbReference>
<dbReference type="GO" id="GO:0000976">
    <property type="term" value="F:transcription cis-regulatory region binding"/>
    <property type="evidence" value="ECO:0007669"/>
    <property type="project" value="TreeGrafter"/>
</dbReference>
<dbReference type="PANTHER" id="PTHR30146">
    <property type="entry name" value="LACI-RELATED TRANSCRIPTIONAL REPRESSOR"/>
    <property type="match status" value="1"/>
</dbReference>
<evidence type="ECO:0000256" key="4">
    <source>
        <dbReference type="ARBA" id="ARBA00023163"/>
    </source>
</evidence>
<dbReference type="RefSeq" id="WP_015325862.1">
    <property type="nucleotide sequence ID" value="NC_019978.1"/>
</dbReference>
<dbReference type="AlphaFoldDB" id="L0K6Y3"/>
<dbReference type="CDD" id="cd01392">
    <property type="entry name" value="HTH_LacI"/>
    <property type="match status" value="1"/>
</dbReference>
<protein>
    <submittedName>
        <fullName evidence="6">Transcriptional regulator</fullName>
    </submittedName>
</protein>
<dbReference type="SUPFAM" id="SSF53822">
    <property type="entry name" value="Periplasmic binding protein-like I"/>
    <property type="match status" value="1"/>
</dbReference>
<keyword evidence="1" id="KW-0678">Repressor</keyword>
<evidence type="ECO:0000313" key="6">
    <source>
        <dbReference type="EMBL" id="AGB40134.1"/>
    </source>
</evidence>
<dbReference type="eggNOG" id="COG1609">
    <property type="taxonomic scope" value="Bacteria"/>
</dbReference>
<dbReference type="KEGG" id="hhl:Halha_0114"/>
<dbReference type="CDD" id="cd06267">
    <property type="entry name" value="PBP1_LacI_sugar_binding-like"/>
    <property type="match status" value="1"/>
</dbReference>
<sequence length="326" mass="36360">MSKTTIYDVAEAAEVGIGTVSRVLNNSEKVSDETRNKVLKVIKELNYYPNGMARGLALQRTNAIGVMVPSFIDHFFVEVLRGVQAGLNQFDLDLVLFKVDKEEKDKHINRVLQGRKVDGVLAITLDLTKEEVNKFKELDLPLVLVDDYQQDVNSIFVDDIAGVKKAISYLIELGHQRIAFFDGPLESNHGKQRLEGVKIAFAEAGLEFDEQLLQEGDFTVESGYQSMKKILDVEERPTAIFAASDDQAVGALEAIKEEGLSVPDGFALIGYDNIELARYLDLTTVSQPMFKMGELGIETLAKLIYSKQDDLIKKKIEPKLVIRNSC</sequence>
<dbReference type="PATRIC" id="fig|748449.3.peg.100"/>
<organism evidence="6 7">
    <name type="scientific">Halobacteroides halobius (strain ATCC 35273 / DSM 5150 / MD-1)</name>
    <dbReference type="NCBI Taxonomy" id="748449"/>
    <lineage>
        <taxon>Bacteria</taxon>
        <taxon>Bacillati</taxon>
        <taxon>Bacillota</taxon>
        <taxon>Clostridia</taxon>
        <taxon>Halanaerobiales</taxon>
        <taxon>Halobacteroidaceae</taxon>
        <taxon>Halobacteroides</taxon>
    </lineage>
</organism>
<evidence type="ECO:0000313" key="7">
    <source>
        <dbReference type="Proteomes" id="UP000010880"/>
    </source>
</evidence>
<dbReference type="GO" id="GO:0003700">
    <property type="term" value="F:DNA-binding transcription factor activity"/>
    <property type="evidence" value="ECO:0007669"/>
    <property type="project" value="TreeGrafter"/>
</dbReference>
<dbReference type="InterPro" id="IPR028082">
    <property type="entry name" value="Peripla_BP_I"/>
</dbReference>
<evidence type="ECO:0000256" key="3">
    <source>
        <dbReference type="ARBA" id="ARBA00023125"/>
    </source>
</evidence>
<evidence type="ECO:0000259" key="5">
    <source>
        <dbReference type="PROSITE" id="PS50932"/>
    </source>
</evidence>
<dbReference type="STRING" id="748449.Halha_0114"/>
<dbReference type="PANTHER" id="PTHR30146:SF148">
    <property type="entry name" value="HTH-TYPE TRANSCRIPTIONAL REPRESSOR PURR-RELATED"/>
    <property type="match status" value="1"/>
</dbReference>
<keyword evidence="2" id="KW-0805">Transcription regulation</keyword>
<keyword evidence="7" id="KW-1185">Reference proteome</keyword>
<dbReference type="HOGENOM" id="CLU_037628_6_0_9"/>